<keyword evidence="1" id="KW-0813">Transport</keyword>
<feature type="transmembrane region" description="Helical" evidence="4">
    <location>
        <begin position="60"/>
        <end position="86"/>
    </location>
</feature>
<dbReference type="InterPro" id="IPR051410">
    <property type="entry name" value="Ferric/Cupric_Reductase"/>
</dbReference>
<dbReference type="GO" id="GO:0000293">
    <property type="term" value="F:ferric-chelate reductase activity"/>
    <property type="evidence" value="ECO:0007669"/>
    <property type="project" value="TreeGrafter"/>
</dbReference>
<dbReference type="OrthoDB" id="4494341at2759"/>
<feature type="domain" description="FAD-binding 8" evidence="5">
    <location>
        <begin position="117"/>
        <end position="206"/>
    </location>
</feature>
<evidence type="ECO:0000256" key="2">
    <source>
        <dbReference type="ARBA" id="ARBA00022982"/>
    </source>
</evidence>
<dbReference type="AlphaFoldDB" id="A0A9W9W5W7"/>
<dbReference type="Gene3D" id="3.40.50.80">
    <property type="entry name" value="Nucleotide-binding domain of ferredoxin-NADP reductase (FNR) module"/>
    <property type="match status" value="1"/>
</dbReference>
<evidence type="ECO:0000313" key="8">
    <source>
        <dbReference type="Proteomes" id="UP001147747"/>
    </source>
</evidence>
<dbReference type="Pfam" id="PF08022">
    <property type="entry name" value="FAD_binding_8"/>
    <property type="match status" value="1"/>
</dbReference>
<feature type="transmembrane region" description="Helical" evidence="4">
    <location>
        <begin position="6"/>
        <end position="27"/>
    </location>
</feature>
<protein>
    <recommendedName>
        <fullName evidence="9">FAD-binding FR-type domain-containing protein</fullName>
    </recommendedName>
</protein>
<dbReference type="InterPro" id="IPR013112">
    <property type="entry name" value="FAD-bd_8"/>
</dbReference>
<dbReference type="GO" id="GO:0006879">
    <property type="term" value="P:intracellular iron ion homeostasis"/>
    <property type="evidence" value="ECO:0007669"/>
    <property type="project" value="TreeGrafter"/>
</dbReference>
<organism evidence="7 8">
    <name type="scientific">Penicillium cosmopolitanum</name>
    <dbReference type="NCBI Taxonomy" id="1131564"/>
    <lineage>
        <taxon>Eukaryota</taxon>
        <taxon>Fungi</taxon>
        <taxon>Dikarya</taxon>
        <taxon>Ascomycota</taxon>
        <taxon>Pezizomycotina</taxon>
        <taxon>Eurotiomycetes</taxon>
        <taxon>Eurotiomycetidae</taxon>
        <taxon>Eurotiales</taxon>
        <taxon>Aspergillaceae</taxon>
        <taxon>Penicillium</taxon>
    </lineage>
</organism>
<proteinExistence type="predicted"/>
<evidence type="ECO:0000259" key="5">
    <source>
        <dbReference type="Pfam" id="PF08022"/>
    </source>
</evidence>
<evidence type="ECO:0008006" key="9">
    <source>
        <dbReference type="Google" id="ProtNLM"/>
    </source>
</evidence>
<dbReference type="GeneID" id="81367503"/>
<evidence type="ECO:0000256" key="3">
    <source>
        <dbReference type="ARBA" id="ARBA00023002"/>
    </source>
</evidence>
<name>A0A9W9W5W7_9EURO</name>
<evidence type="ECO:0000313" key="7">
    <source>
        <dbReference type="EMBL" id="KAJ5404015.1"/>
    </source>
</evidence>
<dbReference type="GO" id="GO:0005886">
    <property type="term" value="C:plasma membrane"/>
    <property type="evidence" value="ECO:0007669"/>
    <property type="project" value="TreeGrafter"/>
</dbReference>
<dbReference type="InterPro" id="IPR039261">
    <property type="entry name" value="FNR_nucleotide-bd"/>
</dbReference>
<accession>A0A9W9W5W7</accession>
<reference evidence="7" key="1">
    <citation type="submission" date="2022-12" db="EMBL/GenBank/DDBJ databases">
        <authorList>
            <person name="Petersen C."/>
        </authorList>
    </citation>
    <scope>NUCLEOTIDE SEQUENCE</scope>
    <source>
        <strain evidence="7">IBT 29677</strain>
    </source>
</reference>
<gene>
    <name evidence="7" type="ORF">N7509_003886</name>
</gene>
<dbReference type="PANTHER" id="PTHR32361">
    <property type="entry name" value="FERRIC/CUPRIC REDUCTASE TRANSMEMBRANE COMPONENT"/>
    <property type="match status" value="1"/>
</dbReference>
<keyword evidence="4" id="KW-0472">Membrane</keyword>
<dbReference type="CDD" id="cd06186">
    <property type="entry name" value="NOX_Duox_like_FAD_NADP"/>
    <property type="match status" value="1"/>
</dbReference>
<keyword evidence="3" id="KW-0560">Oxidoreductase</keyword>
<dbReference type="PANTHER" id="PTHR32361:SF26">
    <property type="entry name" value="FAD-BINDING 8 DOMAIN-CONTAINING PROTEIN-RELATED"/>
    <property type="match status" value="1"/>
</dbReference>
<keyword evidence="4" id="KW-1133">Transmembrane helix</keyword>
<comment type="caution">
    <text evidence="7">The sequence shown here is derived from an EMBL/GenBank/DDBJ whole genome shotgun (WGS) entry which is preliminary data.</text>
</comment>
<keyword evidence="8" id="KW-1185">Reference proteome</keyword>
<evidence type="ECO:0000259" key="6">
    <source>
        <dbReference type="Pfam" id="PF08030"/>
    </source>
</evidence>
<dbReference type="Proteomes" id="UP001147747">
    <property type="component" value="Unassembled WGS sequence"/>
</dbReference>
<dbReference type="Pfam" id="PF08030">
    <property type="entry name" value="NAD_binding_6"/>
    <property type="match status" value="1"/>
</dbReference>
<keyword evidence="2" id="KW-0249">Electron transport</keyword>
<feature type="domain" description="Ferric reductase NAD binding" evidence="6">
    <location>
        <begin position="214"/>
        <end position="258"/>
    </location>
</feature>
<evidence type="ECO:0000256" key="4">
    <source>
        <dbReference type="SAM" id="Phobius"/>
    </source>
</evidence>
<dbReference type="SUPFAM" id="SSF52343">
    <property type="entry name" value="Ferredoxin reductase-like, C-terminal NADP-linked domain"/>
    <property type="match status" value="1"/>
</dbReference>
<evidence type="ECO:0000256" key="1">
    <source>
        <dbReference type="ARBA" id="ARBA00022448"/>
    </source>
</evidence>
<dbReference type="GO" id="GO:0015677">
    <property type="term" value="P:copper ion import"/>
    <property type="evidence" value="ECO:0007669"/>
    <property type="project" value="TreeGrafter"/>
</dbReference>
<dbReference type="GO" id="GO:0006826">
    <property type="term" value="P:iron ion transport"/>
    <property type="evidence" value="ECO:0007669"/>
    <property type="project" value="TreeGrafter"/>
</dbReference>
<dbReference type="RefSeq" id="XP_056491257.1">
    <property type="nucleotide sequence ID" value="XM_056628523.1"/>
</dbReference>
<feature type="transmembrane region" description="Helical" evidence="4">
    <location>
        <begin position="34"/>
        <end position="54"/>
    </location>
</feature>
<sequence length="263" mass="29891">MYLDTVLRSFQGSLSLILTILSTLSLIQRVAYDLLLRVHQALAVFFLYAAWVHVPADRTILVLAICLSVIVLFGALLYQTWSLFYWSGIWTLRRQCFLQWPSQNDIQEEDCNIWPDSDAVMLSLTLPKKMKIDAGQYVSLWAPTVGLLAFAQLHPYMVVSWAPSEQNTLLLFLKRERGISLKIVKKIRSCSRAPVKIFASILGPFGTVEPVEQYDSVLIIATGHGITAIMSYVKKLMQLHAHPSTRTKRVHFIWQVKVVGMIL</sequence>
<dbReference type="EMBL" id="JAPZBU010000005">
    <property type="protein sequence ID" value="KAJ5404015.1"/>
    <property type="molecule type" value="Genomic_DNA"/>
</dbReference>
<dbReference type="InterPro" id="IPR013121">
    <property type="entry name" value="Fe_red_NAD-bd_6"/>
</dbReference>
<reference evidence="7" key="2">
    <citation type="journal article" date="2023" name="IMA Fungus">
        <title>Comparative genomic study of the Penicillium genus elucidates a diverse pangenome and 15 lateral gene transfer events.</title>
        <authorList>
            <person name="Petersen C."/>
            <person name="Sorensen T."/>
            <person name="Nielsen M.R."/>
            <person name="Sondergaard T.E."/>
            <person name="Sorensen J.L."/>
            <person name="Fitzpatrick D.A."/>
            <person name="Frisvad J.C."/>
            <person name="Nielsen K.L."/>
        </authorList>
    </citation>
    <scope>NUCLEOTIDE SEQUENCE</scope>
    <source>
        <strain evidence="7">IBT 29677</strain>
    </source>
</reference>
<keyword evidence="4" id="KW-0812">Transmembrane</keyword>